<dbReference type="AlphaFoldDB" id="A0A922IHQ7"/>
<feature type="region of interest" description="Disordered" evidence="1">
    <location>
        <begin position="72"/>
        <end position="93"/>
    </location>
</feature>
<dbReference type="Pfam" id="PF15102">
    <property type="entry name" value="TMEM154"/>
    <property type="match status" value="1"/>
</dbReference>
<gene>
    <name evidence="3" type="ORF">MS3_00011193</name>
</gene>
<dbReference type="InterPro" id="IPR028064">
    <property type="entry name" value="TMEM154"/>
</dbReference>
<keyword evidence="2" id="KW-0472">Membrane</keyword>
<name>A0A922IHQ7_SCHHA</name>
<reference evidence="3" key="3">
    <citation type="submission" date="2021-06" db="EMBL/GenBank/DDBJ databases">
        <title>Chromosome-level genome assembly for S. haematobium.</title>
        <authorList>
            <person name="Stroehlein A.J."/>
        </authorList>
    </citation>
    <scope>NUCLEOTIDE SEQUENCE</scope>
</reference>
<proteinExistence type="predicted"/>
<dbReference type="RefSeq" id="XP_051064487.1">
    <property type="nucleotide sequence ID" value="XM_051219598.1"/>
</dbReference>
<evidence type="ECO:0000313" key="4">
    <source>
        <dbReference type="Proteomes" id="UP000471633"/>
    </source>
</evidence>
<accession>A0A922IHQ7</accession>
<evidence type="ECO:0000256" key="1">
    <source>
        <dbReference type="SAM" id="MobiDB-lite"/>
    </source>
</evidence>
<protein>
    <submittedName>
        <fullName evidence="3">Uncharacterized protein</fullName>
    </submittedName>
</protein>
<dbReference type="Proteomes" id="UP000471633">
    <property type="component" value="Unassembled WGS sequence"/>
</dbReference>
<keyword evidence="4" id="KW-1185">Reference proteome</keyword>
<reference evidence="3" key="4">
    <citation type="journal article" date="2022" name="PLoS Pathog.">
        <title>Chromosome-level genome of Schistosoma haematobium underpins genome-wide explorations of molecular variation.</title>
        <authorList>
            <person name="Stroehlein A.J."/>
            <person name="Korhonen P.K."/>
            <person name="Lee V.V."/>
            <person name="Ralph S.A."/>
            <person name="Mentink-Kane M."/>
            <person name="You H."/>
            <person name="McManus D.P."/>
            <person name="Tchuente L.T."/>
            <person name="Stothard J.R."/>
            <person name="Kaur P."/>
            <person name="Dudchenko O."/>
            <person name="Aiden E.L."/>
            <person name="Yang B."/>
            <person name="Yang H."/>
            <person name="Emery A.M."/>
            <person name="Webster B.L."/>
            <person name="Brindley P.J."/>
            <person name="Rollinson D."/>
            <person name="Chang B.C.H."/>
            <person name="Gasser R.B."/>
            <person name="Young N.D."/>
        </authorList>
    </citation>
    <scope>NUCLEOTIDE SEQUENCE</scope>
</reference>
<sequence length="196" mass="22098">MNNDLYCKLLDLNNNTDNNNNNSNDNNNDNNKKSFQYSIEFIVPLVLSIVGIICLIVALILIWYYRRKRNKQDTNSPTCISTNQRKQLQLNGKTGSERKFKIGEILNSSKQFPSYPVTTQLPLGSSNLTSSQSSSLSPSVYPIAGIVAKSVNPRNPTQPPLPSIQNRKTFKILIPTENTNLDHILIDFLLFLTQLL</sequence>
<keyword evidence="2" id="KW-0812">Transmembrane</keyword>
<reference evidence="3" key="2">
    <citation type="journal article" date="2019" name="Gigascience">
        <title>High-quality Schistosoma haematobium genome achieved by single-molecule and long-range sequencing.</title>
        <authorList>
            <person name="Stroehlein A.J."/>
            <person name="Korhonen P.K."/>
            <person name="Chong T.M."/>
            <person name="Lim Y.L."/>
            <person name="Chan K.G."/>
            <person name="Webster B."/>
            <person name="Rollinson D."/>
            <person name="Brindley P.J."/>
            <person name="Gasser R.B."/>
            <person name="Young N.D."/>
        </authorList>
    </citation>
    <scope>NUCLEOTIDE SEQUENCE</scope>
</reference>
<feature type="transmembrane region" description="Helical" evidence="2">
    <location>
        <begin position="41"/>
        <end position="65"/>
    </location>
</feature>
<dbReference type="CTD" id="75578394"/>
<dbReference type="GeneID" id="75578394"/>
<reference evidence="3" key="1">
    <citation type="journal article" date="2012" name="Nat. Genet.">
        <title>Whole-genome sequence of Schistosoma haematobium.</title>
        <authorList>
            <person name="Young N.D."/>
            <person name="Jex A.R."/>
            <person name="Li B."/>
            <person name="Liu S."/>
            <person name="Yang L."/>
            <person name="Xiong Z."/>
            <person name="Li Y."/>
            <person name="Cantacessi C."/>
            <person name="Hall R.S."/>
            <person name="Xu X."/>
            <person name="Chen F."/>
            <person name="Wu X."/>
            <person name="Zerlotini A."/>
            <person name="Oliveira G."/>
            <person name="Hofmann A."/>
            <person name="Zhang G."/>
            <person name="Fang X."/>
            <person name="Kang Y."/>
            <person name="Campbell B.E."/>
            <person name="Loukas A."/>
            <person name="Ranganathan S."/>
            <person name="Rollinson D."/>
            <person name="Rinaldi G."/>
            <person name="Brindley P.J."/>
            <person name="Yang H."/>
            <person name="Wang J."/>
            <person name="Wang J."/>
            <person name="Gasser R.B."/>
        </authorList>
    </citation>
    <scope>NUCLEOTIDE SEQUENCE</scope>
</reference>
<keyword evidence="2" id="KW-1133">Transmembrane helix</keyword>
<dbReference type="KEGG" id="shx:MS3_00011193"/>
<dbReference type="EMBL" id="AMPZ03000008">
    <property type="protein sequence ID" value="KAH9579541.1"/>
    <property type="molecule type" value="Genomic_DNA"/>
</dbReference>
<organism evidence="3 4">
    <name type="scientific">Schistosoma haematobium</name>
    <name type="common">Blood fluke</name>
    <dbReference type="NCBI Taxonomy" id="6185"/>
    <lineage>
        <taxon>Eukaryota</taxon>
        <taxon>Metazoa</taxon>
        <taxon>Spiralia</taxon>
        <taxon>Lophotrochozoa</taxon>
        <taxon>Platyhelminthes</taxon>
        <taxon>Trematoda</taxon>
        <taxon>Digenea</taxon>
        <taxon>Strigeidida</taxon>
        <taxon>Schistosomatoidea</taxon>
        <taxon>Schistosomatidae</taxon>
        <taxon>Schistosoma</taxon>
    </lineage>
</organism>
<evidence type="ECO:0000256" key="2">
    <source>
        <dbReference type="SAM" id="Phobius"/>
    </source>
</evidence>
<feature type="compositionally biased region" description="Polar residues" evidence="1">
    <location>
        <begin position="73"/>
        <end position="93"/>
    </location>
</feature>
<comment type="caution">
    <text evidence="3">The sequence shown here is derived from an EMBL/GenBank/DDBJ whole genome shotgun (WGS) entry which is preliminary data.</text>
</comment>
<evidence type="ECO:0000313" key="3">
    <source>
        <dbReference type="EMBL" id="KAH9579541.1"/>
    </source>
</evidence>